<keyword evidence="1" id="KW-1185">Reference proteome</keyword>
<accession>A0A6P5Y5B9</accession>
<dbReference type="PANTHER" id="PTHR11439">
    <property type="entry name" value="GAG-POL-RELATED RETROTRANSPOSON"/>
    <property type="match status" value="1"/>
</dbReference>
<dbReference type="GeneID" id="111288955"/>
<dbReference type="RefSeq" id="XP_022735609.1">
    <property type="nucleotide sequence ID" value="XM_022879874.1"/>
</dbReference>
<dbReference type="AlphaFoldDB" id="A0A6P5Y5B9"/>
<organism evidence="1 2">
    <name type="scientific">Durio zibethinus</name>
    <name type="common">Durian</name>
    <dbReference type="NCBI Taxonomy" id="66656"/>
    <lineage>
        <taxon>Eukaryota</taxon>
        <taxon>Viridiplantae</taxon>
        <taxon>Streptophyta</taxon>
        <taxon>Embryophyta</taxon>
        <taxon>Tracheophyta</taxon>
        <taxon>Spermatophyta</taxon>
        <taxon>Magnoliopsida</taxon>
        <taxon>eudicotyledons</taxon>
        <taxon>Gunneridae</taxon>
        <taxon>Pentapetalae</taxon>
        <taxon>rosids</taxon>
        <taxon>malvids</taxon>
        <taxon>Malvales</taxon>
        <taxon>Malvaceae</taxon>
        <taxon>Helicteroideae</taxon>
        <taxon>Durio</taxon>
    </lineage>
</organism>
<evidence type="ECO:0000313" key="2">
    <source>
        <dbReference type="RefSeq" id="XP_022735609.1"/>
    </source>
</evidence>
<dbReference type="Proteomes" id="UP000515121">
    <property type="component" value="Unplaced"/>
</dbReference>
<sequence length="118" mass="13386">MAGRKPVSTPVVTKLAPPANDKPFKDLQLYGSVVGGLRYLTFTSPNISYSVNYACQYKHRPTNFHYQLVRRILRYVAGKTTLPIKLHSNNPSVLNAFSDVDWTGCYLTRRFTTGFRTL</sequence>
<evidence type="ECO:0000313" key="1">
    <source>
        <dbReference type="Proteomes" id="UP000515121"/>
    </source>
</evidence>
<protein>
    <submittedName>
        <fullName evidence="2">Uncharacterized protein LOC111288955</fullName>
    </submittedName>
</protein>
<gene>
    <name evidence="2" type="primary">LOC111288955</name>
</gene>
<proteinExistence type="predicted"/>
<name>A0A6P5Y5B9_DURZI</name>
<dbReference type="KEGG" id="dzi:111288955"/>
<dbReference type="PANTHER" id="PTHR11439:SF524">
    <property type="entry name" value="RNA-DIRECTED DNA POLYMERASE, PROTEIN KINASE RLK-PELLE-DLSV FAMILY"/>
    <property type="match status" value="1"/>
</dbReference>
<reference evidence="2" key="1">
    <citation type="submission" date="2025-08" db="UniProtKB">
        <authorList>
            <consortium name="RefSeq"/>
        </authorList>
    </citation>
    <scope>IDENTIFICATION</scope>
    <source>
        <tissue evidence="2">Fruit stalk</tissue>
    </source>
</reference>
<dbReference type="OrthoDB" id="1298796at2759"/>